<evidence type="ECO:0000313" key="2">
    <source>
        <dbReference type="Proteomes" id="UP000034189"/>
    </source>
</evidence>
<proteinExistence type="predicted"/>
<evidence type="ECO:0000313" key="1">
    <source>
        <dbReference type="EMBL" id="AKG34720.1"/>
    </source>
</evidence>
<accession>A0A0F7CIK7</accession>
<sequence>MGRDNFIQWTRGLADDKNPGASDAFTLVKAQGGNEPPADGAKIKLEADKNGRIDNADLAYVAVRVLQAK</sequence>
<dbReference type="PATRIC" id="fig|1333534.5.peg.2005"/>
<dbReference type="EMBL" id="CP011114">
    <property type="protein sequence ID" value="AKG34720.1"/>
    <property type="molecule type" value="Genomic_DNA"/>
</dbReference>
<dbReference type="HOGENOM" id="CLU_2771945_0_0_9"/>
<reference evidence="1 2" key="2">
    <citation type="journal article" date="2016" name="Genome Announc.">
        <title>Genome Sequence of a Gram-Positive Diazotroph, Paenibacillus durus Type Strain ATCC 35681.</title>
        <authorList>
            <person name="Halim M.A."/>
            <person name="Rahman A.Y."/>
            <person name="Sim K.S."/>
            <person name="Yam H.C."/>
            <person name="Rahim A.A."/>
            <person name="Ghazali A.H."/>
            <person name="Najimudin N."/>
        </authorList>
    </citation>
    <scope>NUCLEOTIDE SEQUENCE [LARGE SCALE GENOMIC DNA]</scope>
    <source>
        <strain evidence="1 2">ATCC 35681</strain>
    </source>
</reference>
<dbReference type="Proteomes" id="UP000034189">
    <property type="component" value="Chromosome"/>
</dbReference>
<gene>
    <name evidence="1" type="ORF">VK70_09155</name>
</gene>
<dbReference type="AlphaFoldDB" id="A0A0F7CIK7"/>
<dbReference type="OrthoDB" id="581851at2"/>
<name>A0A0F7CIK7_PAEDU</name>
<protein>
    <submittedName>
        <fullName evidence="1">Uncharacterized protein</fullName>
    </submittedName>
</protein>
<reference evidence="1 2" key="1">
    <citation type="submission" date="2015-03" db="EMBL/GenBank/DDBJ databases">
        <authorList>
            <person name="Abdul Halim M."/>
        </authorList>
    </citation>
    <scope>NUCLEOTIDE SEQUENCE [LARGE SCALE GENOMIC DNA]</scope>
    <source>
        <strain evidence="1 2">ATCC 35681</strain>
    </source>
</reference>
<organism evidence="1 2">
    <name type="scientific">Paenibacillus durus ATCC 35681</name>
    <dbReference type="NCBI Taxonomy" id="1333534"/>
    <lineage>
        <taxon>Bacteria</taxon>
        <taxon>Bacillati</taxon>
        <taxon>Bacillota</taxon>
        <taxon>Bacilli</taxon>
        <taxon>Bacillales</taxon>
        <taxon>Paenibacillaceae</taxon>
        <taxon>Paenibacillus</taxon>
    </lineage>
</organism>
<dbReference type="RefSeq" id="WP_025700340.1">
    <property type="nucleotide sequence ID" value="NZ_ASQQ01000764.1"/>
</dbReference>